<evidence type="ECO:0000313" key="3">
    <source>
        <dbReference type="Proteomes" id="UP000011612"/>
    </source>
</evidence>
<dbReference type="EMBL" id="AOLK01000021">
    <property type="protein sequence ID" value="ELZ83078.1"/>
    <property type="molecule type" value="Genomic_DNA"/>
</dbReference>
<feature type="transmembrane region" description="Helical" evidence="1">
    <location>
        <begin position="41"/>
        <end position="59"/>
    </location>
</feature>
<organism evidence="2 3">
    <name type="scientific">Haloferax elongans ATCC BAA-1513</name>
    <dbReference type="NCBI Taxonomy" id="1230453"/>
    <lineage>
        <taxon>Archaea</taxon>
        <taxon>Methanobacteriati</taxon>
        <taxon>Methanobacteriota</taxon>
        <taxon>Stenosarchaea group</taxon>
        <taxon>Halobacteria</taxon>
        <taxon>Halobacteriales</taxon>
        <taxon>Haloferacaceae</taxon>
        <taxon>Haloferax</taxon>
    </lineage>
</organism>
<gene>
    <name evidence="2" type="ORF">C453_13771</name>
</gene>
<keyword evidence="1" id="KW-0472">Membrane</keyword>
<dbReference type="STRING" id="1230453.C453_13771"/>
<evidence type="ECO:0000313" key="2">
    <source>
        <dbReference type="EMBL" id="ELZ83078.1"/>
    </source>
</evidence>
<accession>M0HH20</accession>
<sequence length="76" mass="8154">MVGPSLSDEETRLANNRLKLGLIALVGVSSGLIAVTADATLVQAGLATIAGLVVGWLLTRYMAQWGREFTDVNRRR</sequence>
<proteinExistence type="predicted"/>
<dbReference type="Proteomes" id="UP000011612">
    <property type="component" value="Unassembled WGS sequence"/>
</dbReference>
<feature type="transmembrane region" description="Helical" evidence="1">
    <location>
        <begin position="18"/>
        <end position="35"/>
    </location>
</feature>
<dbReference type="PATRIC" id="fig|1230453.4.peg.2730"/>
<dbReference type="RefSeq" id="WP_008325223.1">
    <property type="nucleotide sequence ID" value="NZ_AOLK01000021.1"/>
</dbReference>
<protein>
    <submittedName>
        <fullName evidence="2">Uncharacterized protein</fullName>
    </submittedName>
</protein>
<evidence type="ECO:0000256" key="1">
    <source>
        <dbReference type="SAM" id="Phobius"/>
    </source>
</evidence>
<keyword evidence="1" id="KW-1133">Transmembrane helix</keyword>
<comment type="caution">
    <text evidence="2">The sequence shown here is derived from an EMBL/GenBank/DDBJ whole genome shotgun (WGS) entry which is preliminary data.</text>
</comment>
<name>M0HH20_HALEO</name>
<dbReference type="AlphaFoldDB" id="M0HH20"/>
<reference evidence="2 3" key="1">
    <citation type="journal article" date="2014" name="PLoS Genet.">
        <title>Phylogenetically driven sequencing of extremely halophilic archaea reveals strategies for static and dynamic osmo-response.</title>
        <authorList>
            <person name="Becker E.A."/>
            <person name="Seitzer P.M."/>
            <person name="Tritt A."/>
            <person name="Larsen D."/>
            <person name="Krusor M."/>
            <person name="Yao A.I."/>
            <person name="Wu D."/>
            <person name="Madern D."/>
            <person name="Eisen J.A."/>
            <person name="Darling A.E."/>
            <person name="Facciotti M.T."/>
        </authorList>
    </citation>
    <scope>NUCLEOTIDE SEQUENCE [LARGE SCALE GENOMIC DNA]</scope>
    <source>
        <strain evidence="2 3">ATCC BAA-1513</strain>
    </source>
</reference>
<keyword evidence="1" id="KW-0812">Transmembrane</keyword>
<dbReference type="OrthoDB" id="330458at2157"/>
<keyword evidence="3" id="KW-1185">Reference proteome</keyword>